<reference evidence="2" key="1">
    <citation type="submission" date="2022-11" db="EMBL/GenBank/DDBJ databases">
        <title>Minimal conservation of predation-associated metabolite biosynthetic gene clusters underscores biosynthetic potential of Myxococcota including descriptions for ten novel species: Archangium lansinium sp. nov., Myxococcus landrumus sp. nov., Nannocystis bai.</title>
        <authorList>
            <person name="Ahearne A."/>
            <person name="Stevens C."/>
            <person name="Phillips K."/>
        </authorList>
    </citation>
    <scope>NUCLEOTIDE SEQUENCE</scope>
    <source>
        <strain evidence="2">Na p29</strain>
    </source>
</reference>
<gene>
    <name evidence="2" type="ORF">OV079_43300</name>
</gene>
<evidence type="ECO:0000256" key="1">
    <source>
        <dbReference type="SAM" id="MobiDB-lite"/>
    </source>
</evidence>
<protein>
    <submittedName>
        <fullName evidence="2">Uncharacterized protein</fullName>
    </submittedName>
</protein>
<accession>A0A9X3J2K6</accession>
<comment type="caution">
    <text evidence="2">The sequence shown here is derived from an EMBL/GenBank/DDBJ whole genome shotgun (WGS) entry which is preliminary data.</text>
</comment>
<dbReference type="AlphaFoldDB" id="A0A9X3J2K6"/>
<organism evidence="2 3">
    <name type="scientific">Nannocystis pusilla</name>
    <dbReference type="NCBI Taxonomy" id="889268"/>
    <lineage>
        <taxon>Bacteria</taxon>
        <taxon>Pseudomonadati</taxon>
        <taxon>Myxococcota</taxon>
        <taxon>Polyangia</taxon>
        <taxon>Nannocystales</taxon>
        <taxon>Nannocystaceae</taxon>
        <taxon>Nannocystis</taxon>
    </lineage>
</organism>
<dbReference type="EMBL" id="JAPNKE010000002">
    <property type="protein sequence ID" value="MCY1012250.1"/>
    <property type="molecule type" value="Genomic_DNA"/>
</dbReference>
<feature type="compositionally biased region" description="Basic and acidic residues" evidence="1">
    <location>
        <begin position="85"/>
        <end position="101"/>
    </location>
</feature>
<feature type="region of interest" description="Disordered" evidence="1">
    <location>
        <begin position="85"/>
        <end position="104"/>
    </location>
</feature>
<keyword evidence="3" id="KW-1185">Reference proteome</keyword>
<evidence type="ECO:0000313" key="3">
    <source>
        <dbReference type="Proteomes" id="UP001150924"/>
    </source>
</evidence>
<sequence>MRTSSASSGDVRGVDDPRVGLAARDLGEHPAHVLLVGHHVGERRVADPGAAEGLARVGADRHGLAGEHQAQAGPRKVGRPLDRRIAGGRDDHQAVPGEHPRRLQAARGGRALHLRPVGRGEHVGRRAGDDLRRQDLRAREVEDDVEPRVLGLEAGLEVGEGFLQGHGRRDM</sequence>
<proteinExistence type="predicted"/>
<name>A0A9X3J2K6_9BACT</name>
<evidence type="ECO:0000313" key="2">
    <source>
        <dbReference type="EMBL" id="MCY1012250.1"/>
    </source>
</evidence>
<dbReference type="Proteomes" id="UP001150924">
    <property type="component" value="Unassembled WGS sequence"/>
</dbReference>